<reference evidence="1" key="1">
    <citation type="submission" date="2023-10" db="EMBL/GenBank/DDBJ databases">
        <authorList>
            <person name="Rodriguez Cubillos JULIANA M."/>
            <person name="De Vega J."/>
        </authorList>
    </citation>
    <scope>NUCLEOTIDE SEQUENCE</scope>
</reference>
<name>A0ACB0KJQ5_TRIPR</name>
<dbReference type="Proteomes" id="UP001177021">
    <property type="component" value="Unassembled WGS sequence"/>
</dbReference>
<organism evidence="1 2">
    <name type="scientific">Trifolium pratense</name>
    <name type="common">Red clover</name>
    <dbReference type="NCBI Taxonomy" id="57577"/>
    <lineage>
        <taxon>Eukaryota</taxon>
        <taxon>Viridiplantae</taxon>
        <taxon>Streptophyta</taxon>
        <taxon>Embryophyta</taxon>
        <taxon>Tracheophyta</taxon>
        <taxon>Spermatophyta</taxon>
        <taxon>Magnoliopsida</taxon>
        <taxon>eudicotyledons</taxon>
        <taxon>Gunneridae</taxon>
        <taxon>Pentapetalae</taxon>
        <taxon>rosids</taxon>
        <taxon>fabids</taxon>
        <taxon>Fabales</taxon>
        <taxon>Fabaceae</taxon>
        <taxon>Papilionoideae</taxon>
        <taxon>50 kb inversion clade</taxon>
        <taxon>NPAAA clade</taxon>
        <taxon>Hologalegina</taxon>
        <taxon>IRL clade</taxon>
        <taxon>Trifolieae</taxon>
        <taxon>Trifolium</taxon>
    </lineage>
</organism>
<proteinExistence type="predicted"/>
<evidence type="ECO:0000313" key="2">
    <source>
        <dbReference type="Proteomes" id="UP001177021"/>
    </source>
</evidence>
<protein>
    <submittedName>
        <fullName evidence="1">Uncharacterized protein</fullName>
    </submittedName>
</protein>
<keyword evidence="2" id="KW-1185">Reference proteome</keyword>
<accession>A0ACB0KJQ5</accession>
<evidence type="ECO:0000313" key="1">
    <source>
        <dbReference type="EMBL" id="CAJ2655998.1"/>
    </source>
</evidence>
<comment type="caution">
    <text evidence="1">The sequence shown here is derived from an EMBL/GenBank/DDBJ whole genome shotgun (WGS) entry which is preliminary data.</text>
</comment>
<sequence length="468" mass="53973">MATDYSWMVPIEIMLGSLNHGEVQACSISSVPDELREANKDAYKPKDISIGPLHRGATRHLQLMEEPKWHYMSEFLERQGTIPEQNRRSEVRLKDCGIDILKLDKVICASYGGNSILEKIDPHEITKIMIVDGCFLMELLIRLGDYIENQDTNSYNNDAILKTEEKILSILNDVAMLENQIPFLVLKKLYRKVFPNGSEIKNDYRVANIVRRAFGYPLVNSSGGAHILHLMHLSTVEQSQQHEGKKAKLELLRCATKLHAFGVTIRAKLNSTNKNQHKLVDVFDFDISFNDLGELEIPPIYIKETTEVKWRNLIAWEQSKISIRCKYTSYALFFKGLICCEHDIEFLEKKGIIINNMNKSSEDLLRLFCSISKGATQMDLSYSKICERLNVYNYKGMKVTKMSQKWPILVWHQCRRIFKIILYYGLNWYKILIRDHIPTVWKFIGVVAAAFLIVLTIMQTYYSSPSGS</sequence>
<gene>
    <name evidence="1" type="ORF">MILVUS5_LOCUS22835</name>
</gene>
<dbReference type="EMBL" id="CASHSV030000206">
    <property type="protein sequence ID" value="CAJ2655998.1"/>
    <property type="molecule type" value="Genomic_DNA"/>
</dbReference>